<dbReference type="InterPro" id="IPR036343">
    <property type="entry name" value="GluRdtase_N_sf"/>
</dbReference>
<dbReference type="SUPFAM" id="SSF69742">
    <property type="entry name" value="Glutamyl tRNA-reductase catalytic, N-terminal domain"/>
    <property type="match status" value="1"/>
</dbReference>
<dbReference type="HAMAP" id="MF_00087">
    <property type="entry name" value="Glu_tRNA_reductase"/>
    <property type="match status" value="1"/>
</dbReference>
<dbReference type="InterPro" id="IPR006151">
    <property type="entry name" value="Shikm_DH/Glu-tRNA_Rdtase"/>
</dbReference>
<evidence type="ECO:0000256" key="4">
    <source>
        <dbReference type="ARBA" id="ARBA00023444"/>
    </source>
</evidence>
<evidence type="ECO:0000259" key="5">
    <source>
        <dbReference type="Pfam" id="PF01488"/>
    </source>
</evidence>
<evidence type="ECO:0008006" key="8">
    <source>
        <dbReference type="Google" id="ProtNLM"/>
    </source>
</evidence>
<dbReference type="GO" id="GO:0050661">
    <property type="term" value="F:NADP binding"/>
    <property type="evidence" value="ECO:0007669"/>
    <property type="project" value="InterPro"/>
</dbReference>
<organism evidence="7">
    <name type="scientific">marine sediment metagenome</name>
    <dbReference type="NCBI Taxonomy" id="412755"/>
    <lineage>
        <taxon>unclassified sequences</taxon>
        <taxon>metagenomes</taxon>
        <taxon>ecological metagenomes</taxon>
    </lineage>
</organism>
<feature type="domain" description="Glutamyl-tRNA reductase N-terminal" evidence="6">
    <location>
        <begin position="13"/>
        <end position="175"/>
    </location>
</feature>
<proteinExistence type="inferred from homology"/>
<gene>
    <name evidence="7" type="ORF">LCGC14_1384640</name>
</gene>
<dbReference type="GO" id="GO:0019353">
    <property type="term" value="P:protoporphyrinogen IX biosynthetic process from glutamate"/>
    <property type="evidence" value="ECO:0007669"/>
    <property type="project" value="TreeGrafter"/>
</dbReference>
<sequence length="353" mass="39167">MGEKNFNIINARVTFKNLPLHRLASFSFKDVLAASEAFKKISDVDECVILQNPFRIEIFLVTSQDKGNTPDARRVEGKSLTINLIQKTWTSLTELDQYELDHFDQTIEVYKADNVYLRLLRLASGLDSIVVGREGILDEIKEAIDNAKKANLSGNVLNNLFDICIKSATKIRESTEISKGITSLGDIALKTIEDKTGIDGKKVLLIGTGEIAAMVARALGHKGIAYDVTSMTIERATGFGSILGGTPIKFEDVLLGFDKYDIIIVATTSDYILIGYDRIKRVMEKKKKGTMILDVSLPRAVANEVSTLPGVKLMFRDQIDELYEEYINSSQKKIPAVEELINKEVPTISATIK</sequence>
<reference evidence="7" key="1">
    <citation type="journal article" date="2015" name="Nature">
        <title>Complex archaea that bridge the gap between prokaryotes and eukaryotes.</title>
        <authorList>
            <person name="Spang A."/>
            <person name="Saw J.H."/>
            <person name="Jorgensen S.L."/>
            <person name="Zaremba-Niedzwiedzka K."/>
            <person name="Martijn J."/>
            <person name="Lind A.E."/>
            <person name="van Eijk R."/>
            <person name="Schleper C."/>
            <person name="Guy L."/>
            <person name="Ettema T.J."/>
        </authorList>
    </citation>
    <scope>NUCLEOTIDE SEQUENCE</scope>
</reference>
<keyword evidence="3" id="KW-0627">Porphyrin biosynthesis</keyword>
<dbReference type="PANTHER" id="PTHR43013">
    <property type="entry name" value="GLUTAMYL-TRNA REDUCTASE"/>
    <property type="match status" value="1"/>
</dbReference>
<dbReference type="InterPro" id="IPR015895">
    <property type="entry name" value="4pyrrol_synth_GluRdtase_N"/>
</dbReference>
<feature type="domain" description="Quinate/shikimate 5-dehydrogenase/glutamyl-tRNA reductase" evidence="5">
    <location>
        <begin position="197"/>
        <end position="322"/>
    </location>
</feature>
<dbReference type="PANTHER" id="PTHR43013:SF1">
    <property type="entry name" value="GLUTAMYL-TRNA REDUCTASE"/>
    <property type="match status" value="1"/>
</dbReference>
<dbReference type="InterPro" id="IPR036291">
    <property type="entry name" value="NAD(P)-bd_dom_sf"/>
</dbReference>
<comment type="pathway">
    <text evidence="4">Porphyrin-containing compound metabolism.</text>
</comment>
<dbReference type="Gene3D" id="3.30.460.30">
    <property type="entry name" value="Glutamyl-tRNA reductase, N-terminal domain"/>
    <property type="match status" value="1"/>
</dbReference>
<keyword evidence="1" id="KW-0521">NADP</keyword>
<dbReference type="SUPFAM" id="SSF51735">
    <property type="entry name" value="NAD(P)-binding Rossmann-fold domains"/>
    <property type="match status" value="1"/>
</dbReference>
<dbReference type="GO" id="GO:0008883">
    <property type="term" value="F:glutamyl-tRNA reductase activity"/>
    <property type="evidence" value="ECO:0007669"/>
    <property type="project" value="InterPro"/>
</dbReference>
<dbReference type="Gene3D" id="3.40.50.720">
    <property type="entry name" value="NAD(P)-binding Rossmann-like Domain"/>
    <property type="match status" value="1"/>
</dbReference>
<protein>
    <recommendedName>
        <fullName evidence="8">Glutamyl-tRNA reductase</fullName>
    </recommendedName>
</protein>
<dbReference type="Pfam" id="PF01488">
    <property type="entry name" value="Shikimate_DH"/>
    <property type="match status" value="1"/>
</dbReference>
<dbReference type="EMBL" id="LAZR01008883">
    <property type="protein sequence ID" value="KKM75989.1"/>
    <property type="molecule type" value="Genomic_DNA"/>
</dbReference>
<evidence type="ECO:0000256" key="3">
    <source>
        <dbReference type="ARBA" id="ARBA00023244"/>
    </source>
</evidence>
<accession>A0A0F9K1P5</accession>
<dbReference type="AlphaFoldDB" id="A0A0F9K1P5"/>
<comment type="caution">
    <text evidence="7">The sequence shown here is derived from an EMBL/GenBank/DDBJ whole genome shotgun (WGS) entry which is preliminary data.</text>
</comment>
<evidence type="ECO:0000259" key="6">
    <source>
        <dbReference type="Pfam" id="PF05201"/>
    </source>
</evidence>
<evidence type="ECO:0000313" key="7">
    <source>
        <dbReference type="EMBL" id="KKM75989.1"/>
    </source>
</evidence>
<dbReference type="InterPro" id="IPR000343">
    <property type="entry name" value="4pyrrol_synth_GluRdtase"/>
</dbReference>
<name>A0A0F9K1P5_9ZZZZ</name>
<evidence type="ECO:0000256" key="2">
    <source>
        <dbReference type="ARBA" id="ARBA00023002"/>
    </source>
</evidence>
<dbReference type="Pfam" id="PF05201">
    <property type="entry name" value="GlutR_N"/>
    <property type="match status" value="1"/>
</dbReference>
<dbReference type="FunFam" id="3.30.460.30:FF:000001">
    <property type="entry name" value="Glutamyl-tRNA reductase"/>
    <property type="match status" value="1"/>
</dbReference>
<evidence type="ECO:0000256" key="1">
    <source>
        <dbReference type="ARBA" id="ARBA00022857"/>
    </source>
</evidence>
<keyword evidence="2" id="KW-0560">Oxidoreductase</keyword>